<evidence type="ECO:0000313" key="2">
    <source>
        <dbReference type="Proteomes" id="UP000192917"/>
    </source>
</evidence>
<proteinExistence type="predicted"/>
<dbReference type="AlphaFoldDB" id="A0A1Y6CEN7"/>
<evidence type="ECO:0000313" key="1">
    <source>
        <dbReference type="EMBL" id="SMF52230.1"/>
    </source>
</evidence>
<sequence length="31" mass="3503">MTETALPAPPDRRLSVAPMMDWRETLIFSIG</sequence>
<reference evidence="1 2" key="1">
    <citation type="submission" date="2017-04" db="EMBL/GenBank/DDBJ databases">
        <authorList>
            <person name="Afonso C.L."/>
            <person name="Miller P.J."/>
            <person name="Scott M.A."/>
            <person name="Spackman E."/>
            <person name="Goraichik I."/>
            <person name="Dimitrov K.M."/>
            <person name="Suarez D.L."/>
            <person name="Swayne D.E."/>
        </authorList>
    </citation>
    <scope>NUCLEOTIDE SEQUENCE [LARGE SCALE GENOMIC DNA]</scope>
    <source>
        <strain evidence="1 2">USBA 355</strain>
    </source>
</reference>
<dbReference type="EMBL" id="FWZX01000018">
    <property type="protein sequence ID" value="SMF52230.1"/>
    <property type="molecule type" value="Genomic_DNA"/>
</dbReference>
<dbReference type="Proteomes" id="UP000192917">
    <property type="component" value="Unassembled WGS sequence"/>
</dbReference>
<gene>
    <name evidence="1" type="ORF">SAMN05428998_118104</name>
</gene>
<name>A0A1Y6CEN7_9PROT</name>
<keyword evidence="2" id="KW-1185">Reference proteome</keyword>
<protein>
    <submittedName>
        <fullName evidence="1">Uncharacterized protein</fullName>
    </submittedName>
</protein>
<accession>A0A1Y6CEN7</accession>
<dbReference type="STRING" id="560819.SAMN05428998_118104"/>
<organism evidence="1 2">
    <name type="scientific">Tistlia consotensis USBA 355</name>
    <dbReference type="NCBI Taxonomy" id="560819"/>
    <lineage>
        <taxon>Bacteria</taxon>
        <taxon>Pseudomonadati</taxon>
        <taxon>Pseudomonadota</taxon>
        <taxon>Alphaproteobacteria</taxon>
        <taxon>Rhodospirillales</taxon>
        <taxon>Rhodovibrionaceae</taxon>
        <taxon>Tistlia</taxon>
    </lineage>
</organism>